<dbReference type="SMART" id="SM00388">
    <property type="entry name" value="HisKA"/>
    <property type="match status" value="1"/>
</dbReference>
<keyword evidence="4" id="KW-1003">Cell membrane</keyword>
<sequence>MVEKVRQHHFIDTFANMKQKTIWAIAIIMGLSFLSLLFLQLIYIQEMVEMKKEQFDESVNRALYQAARNLELNETLRYLEKDVNETERRALRNDSIATRSGRVNDVVQHSHQYAVAGKDGTVYSSFELKTITTKPSQMPKAMILRTDKNSISEASKSLQAIVKNRYVYQKALLDEVVYSILYSASDKPLKERINFKLLDQDLKAELMNNGINIPYHFTVSTQDEREVYRCPDYTDEGEKYTYTQVLFHNDPQAKMGIVKIHFPEMDRYIFASVRFMIPSVIFTVVLLVTFIFTIMVIFRQKRLTEIKNDFINNMTHELKTPISSISLAAQMLNDESLNKSPAMLKHIGGIINDESKRLRFLVEKVLQMSMFDRRKAIFKRKELDLNELIENVANTFSLRVEHTGGKIYTETDAVDSSIYVDEVHFTNVIFNLMDNAVKYCKPDAPLNLYIKTWNDNEHLYLSIRDTGIGIKKENLKKIFEKFYRVHTGNRHDVKGFGLGLAYVKNIIALHKGEIHVESEYGKGTKFTIILPIIKNQ</sequence>
<dbReference type="CDD" id="cd00082">
    <property type="entry name" value="HisKA"/>
    <property type="match status" value="1"/>
</dbReference>
<evidence type="ECO:0000256" key="10">
    <source>
        <dbReference type="ARBA" id="ARBA00023012"/>
    </source>
</evidence>
<dbReference type="Pfam" id="PF00512">
    <property type="entry name" value="HisKA"/>
    <property type="match status" value="1"/>
</dbReference>
<dbReference type="EC" id="2.7.13.3" evidence="3"/>
<feature type="transmembrane region" description="Helical" evidence="12">
    <location>
        <begin position="21"/>
        <end position="43"/>
    </location>
</feature>
<dbReference type="InterPro" id="IPR003661">
    <property type="entry name" value="HisK_dim/P_dom"/>
</dbReference>
<dbReference type="PROSITE" id="PS50109">
    <property type="entry name" value="HIS_KIN"/>
    <property type="match status" value="1"/>
</dbReference>
<dbReference type="PRINTS" id="PR00344">
    <property type="entry name" value="BCTRLSENSOR"/>
</dbReference>
<keyword evidence="8 14" id="KW-0418">Kinase</keyword>
<accession>E0NR14</accession>
<dbReference type="CDD" id="cd00075">
    <property type="entry name" value="HATPase"/>
    <property type="match status" value="1"/>
</dbReference>
<keyword evidence="9" id="KW-0067">ATP-binding</keyword>
<dbReference type="InterPro" id="IPR050351">
    <property type="entry name" value="BphY/WalK/GraS-like"/>
</dbReference>
<evidence type="ECO:0000256" key="5">
    <source>
        <dbReference type="ARBA" id="ARBA00022553"/>
    </source>
</evidence>
<dbReference type="InterPro" id="IPR004358">
    <property type="entry name" value="Sig_transdc_His_kin-like_C"/>
</dbReference>
<dbReference type="InterPro" id="IPR003594">
    <property type="entry name" value="HATPase_dom"/>
</dbReference>
<comment type="catalytic activity">
    <reaction evidence="1">
        <text>ATP + protein L-histidine = ADP + protein N-phospho-L-histidine.</text>
        <dbReference type="EC" id="2.7.13.3"/>
    </reaction>
</comment>
<dbReference type="GO" id="GO:0005886">
    <property type="term" value="C:plasma membrane"/>
    <property type="evidence" value="ECO:0007669"/>
    <property type="project" value="UniProtKB-SubCell"/>
</dbReference>
<gene>
    <name evidence="14" type="primary">rprX</name>
    <name evidence="14" type="ORF">HMPREF0658_0615</name>
</gene>
<feature type="transmembrane region" description="Helical" evidence="12">
    <location>
        <begin position="275"/>
        <end position="298"/>
    </location>
</feature>
<dbReference type="Proteomes" id="UP000004394">
    <property type="component" value="Unassembled WGS sequence"/>
</dbReference>
<evidence type="ECO:0000256" key="2">
    <source>
        <dbReference type="ARBA" id="ARBA00004236"/>
    </source>
</evidence>
<dbReference type="HOGENOM" id="CLU_026375_1_0_10"/>
<name>E0NR14_9BACT</name>
<dbReference type="GO" id="GO:0000155">
    <property type="term" value="F:phosphorelay sensor kinase activity"/>
    <property type="evidence" value="ECO:0007669"/>
    <property type="project" value="InterPro"/>
</dbReference>
<dbReference type="PANTHER" id="PTHR42878:SF13">
    <property type="entry name" value="HISTIDINE KINASE"/>
    <property type="match status" value="1"/>
</dbReference>
<keyword evidence="12" id="KW-0812">Transmembrane</keyword>
<dbReference type="InterPro" id="IPR036097">
    <property type="entry name" value="HisK_dim/P_sf"/>
</dbReference>
<evidence type="ECO:0000313" key="15">
    <source>
        <dbReference type="Proteomes" id="UP000004394"/>
    </source>
</evidence>
<evidence type="ECO:0000256" key="11">
    <source>
        <dbReference type="ARBA" id="ARBA00023136"/>
    </source>
</evidence>
<dbReference type="GO" id="GO:0000156">
    <property type="term" value="F:phosphorelay response regulator activity"/>
    <property type="evidence" value="ECO:0007669"/>
    <property type="project" value="TreeGrafter"/>
</dbReference>
<dbReference type="Pfam" id="PF02518">
    <property type="entry name" value="HATPase_c"/>
    <property type="match status" value="1"/>
</dbReference>
<evidence type="ECO:0000256" key="12">
    <source>
        <dbReference type="SAM" id="Phobius"/>
    </source>
</evidence>
<comment type="caution">
    <text evidence="14">The sequence shown here is derived from an EMBL/GenBank/DDBJ whole genome shotgun (WGS) entry which is preliminary data.</text>
</comment>
<dbReference type="Gene3D" id="3.30.565.10">
    <property type="entry name" value="Histidine kinase-like ATPase, C-terminal domain"/>
    <property type="match status" value="1"/>
</dbReference>
<dbReference type="AlphaFoldDB" id="E0NR14"/>
<feature type="domain" description="Histidine kinase" evidence="13">
    <location>
        <begin position="313"/>
        <end position="534"/>
    </location>
</feature>
<keyword evidence="5" id="KW-0597">Phosphoprotein</keyword>
<proteinExistence type="predicted"/>
<dbReference type="SUPFAM" id="SSF47384">
    <property type="entry name" value="Homodimeric domain of signal transducing histidine kinase"/>
    <property type="match status" value="1"/>
</dbReference>
<dbReference type="STRING" id="862515.HMPREF0658_0615"/>
<keyword evidence="11 12" id="KW-0472">Membrane</keyword>
<protein>
    <recommendedName>
        <fullName evidence="3">histidine kinase</fullName>
        <ecNumber evidence="3">2.7.13.3</ecNumber>
    </recommendedName>
</protein>
<evidence type="ECO:0000256" key="4">
    <source>
        <dbReference type="ARBA" id="ARBA00022475"/>
    </source>
</evidence>
<reference evidence="14" key="1">
    <citation type="submission" date="2010-07" db="EMBL/GenBank/DDBJ databases">
        <authorList>
            <person name="Muzny D."/>
            <person name="Qin X."/>
            <person name="Deng J."/>
            <person name="Jiang H."/>
            <person name="Liu Y."/>
            <person name="Qu J."/>
            <person name="Song X.-Z."/>
            <person name="Zhang L."/>
            <person name="Thornton R."/>
            <person name="Coyle M."/>
            <person name="Francisco L."/>
            <person name="Jackson L."/>
            <person name="Javaid M."/>
            <person name="Korchina V."/>
            <person name="Kovar C."/>
            <person name="Mata R."/>
            <person name="Mathew T."/>
            <person name="Ngo R."/>
            <person name="Nguyen L."/>
            <person name="Nguyen N."/>
            <person name="Okwuonu G."/>
            <person name="Ongeri F."/>
            <person name="Pham C."/>
            <person name="Simmons D."/>
            <person name="Wilczek-Boney K."/>
            <person name="Hale W."/>
            <person name="Jakkamsetti A."/>
            <person name="Pham P."/>
            <person name="Ruth R."/>
            <person name="San Lucas F."/>
            <person name="Warren J."/>
            <person name="Zhang J."/>
            <person name="Zhao Z."/>
            <person name="Zhou C."/>
            <person name="Zhu D."/>
            <person name="Lee S."/>
            <person name="Bess C."/>
            <person name="Blankenburg K."/>
            <person name="Forbes L."/>
            <person name="Fu Q."/>
            <person name="Gubbala S."/>
            <person name="Hirani K."/>
            <person name="Jayaseelan J.C."/>
            <person name="Lara F."/>
            <person name="Munidasa M."/>
            <person name="Palculict T."/>
            <person name="Patil S."/>
            <person name="Pu L.-L."/>
            <person name="Saada N."/>
            <person name="Tang L."/>
            <person name="Weissenberger G."/>
            <person name="Zhu Y."/>
            <person name="Hemphill L."/>
            <person name="Shang Y."/>
            <person name="Youmans B."/>
            <person name="Ayvaz T."/>
            <person name="Ross M."/>
            <person name="Santibanez J."/>
            <person name="Aqrawi P."/>
            <person name="Gross S."/>
            <person name="Joshi V."/>
            <person name="Fowler G."/>
            <person name="Nazareth L."/>
            <person name="Reid J."/>
            <person name="Worley K."/>
            <person name="Petrosino J."/>
            <person name="Highlander S."/>
            <person name="Gibbs R."/>
        </authorList>
    </citation>
    <scope>NUCLEOTIDE SEQUENCE [LARGE SCALE GENOMIC DNA]</scope>
    <source>
        <strain evidence="14">DSM 16973</strain>
    </source>
</reference>
<dbReference type="GO" id="GO:0005524">
    <property type="term" value="F:ATP binding"/>
    <property type="evidence" value="ECO:0007669"/>
    <property type="project" value="UniProtKB-KW"/>
</dbReference>
<keyword evidence="12" id="KW-1133">Transmembrane helix</keyword>
<keyword evidence="15" id="KW-1185">Reference proteome</keyword>
<keyword evidence="10" id="KW-0902">Two-component regulatory system</keyword>
<dbReference type="SUPFAM" id="SSF55874">
    <property type="entry name" value="ATPase domain of HSP90 chaperone/DNA topoisomerase II/histidine kinase"/>
    <property type="match status" value="1"/>
</dbReference>
<dbReference type="FunFam" id="3.30.565.10:FF:000023">
    <property type="entry name" value="PAS domain-containing sensor histidine kinase"/>
    <property type="match status" value="1"/>
</dbReference>
<keyword evidence="7" id="KW-0547">Nucleotide-binding</keyword>
<evidence type="ECO:0000313" key="14">
    <source>
        <dbReference type="EMBL" id="EFM02534.1"/>
    </source>
</evidence>
<comment type="subcellular location">
    <subcellularLocation>
        <location evidence="2">Cell membrane</location>
    </subcellularLocation>
</comment>
<keyword evidence="6 14" id="KW-0808">Transferase</keyword>
<dbReference type="GO" id="GO:0030295">
    <property type="term" value="F:protein kinase activator activity"/>
    <property type="evidence" value="ECO:0007669"/>
    <property type="project" value="TreeGrafter"/>
</dbReference>
<dbReference type="GO" id="GO:0007234">
    <property type="term" value="P:osmosensory signaling via phosphorelay pathway"/>
    <property type="evidence" value="ECO:0007669"/>
    <property type="project" value="TreeGrafter"/>
</dbReference>
<evidence type="ECO:0000256" key="7">
    <source>
        <dbReference type="ARBA" id="ARBA00022741"/>
    </source>
</evidence>
<dbReference type="InterPro" id="IPR036890">
    <property type="entry name" value="HATPase_C_sf"/>
</dbReference>
<dbReference type="SMART" id="SM00387">
    <property type="entry name" value="HATPase_c"/>
    <property type="match status" value="1"/>
</dbReference>
<evidence type="ECO:0000256" key="9">
    <source>
        <dbReference type="ARBA" id="ARBA00022840"/>
    </source>
</evidence>
<evidence type="ECO:0000256" key="1">
    <source>
        <dbReference type="ARBA" id="ARBA00000085"/>
    </source>
</evidence>
<dbReference type="InterPro" id="IPR005467">
    <property type="entry name" value="His_kinase_dom"/>
</dbReference>
<evidence type="ECO:0000256" key="8">
    <source>
        <dbReference type="ARBA" id="ARBA00022777"/>
    </source>
</evidence>
<evidence type="ECO:0000259" key="13">
    <source>
        <dbReference type="PROSITE" id="PS50109"/>
    </source>
</evidence>
<evidence type="ECO:0000256" key="3">
    <source>
        <dbReference type="ARBA" id="ARBA00012438"/>
    </source>
</evidence>
<dbReference type="eggNOG" id="COG2205">
    <property type="taxonomic scope" value="Bacteria"/>
</dbReference>
<organism evidence="14 15">
    <name type="scientific">Hoylesella marshii DSM 16973 = JCM 13450</name>
    <dbReference type="NCBI Taxonomy" id="862515"/>
    <lineage>
        <taxon>Bacteria</taxon>
        <taxon>Pseudomonadati</taxon>
        <taxon>Bacteroidota</taxon>
        <taxon>Bacteroidia</taxon>
        <taxon>Bacteroidales</taxon>
        <taxon>Prevotellaceae</taxon>
        <taxon>Hoylesella</taxon>
    </lineage>
</organism>
<dbReference type="PANTHER" id="PTHR42878">
    <property type="entry name" value="TWO-COMPONENT HISTIDINE KINASE"/>
    <property type="match status" value="1"/>
</dbReference>
<dbReference type="EMBL" id="AEEI01000021">
    <property type="protein sequence ID" value="EFM02534.1"/>
    <property type="molecule type" value="Genomic_DNA"/>
</dbReference>
<dbReference type="Gene3D" id="1.10.287.130">
    <property type="match status" value="1"/>
</dbReference>
<evidence type="ECO:0000256" key="6">
    <source>
        <dbReference type="ARBA" id="ARBA00022679"/>
    </source>
</evidence>